<dbReference type="Gene3D" id="3.40.390.30">
    <property type="entry name" value="Metalloproteases ('zincins'), catalytic domain"/>
    <property type="match status" value="1"/>
</dbReference>
<comment type="function">
    <text evidence="9">Single strand-specific metallo-endoribonuclease involved in late-stage 70S ribosome quality control and in maturation of the 3' terminus of the 16S rRNA.</text>
</comment>
<comment type="subcellular location">
    <subcellularLocation>
        <location evidence="9">Cytoplasm</location>
    </subcellularLocation>
</comment>
<dbReference type="HAMAP" id="MF_00009">
    <property type="entry name" value="Endoribonucl_YbeY"/>
    <property type="match status" value="1"/>
</dbReference>
<dbReference type="EC" id="3.1.-.-" evidence="9"/>
<feature type="binding site" evidence="9">
    <location>
        <position position="125"/>
    </location>
    <ligand>
        <name>Zn(2+)</name>
        <dbReference type="ChEBI" id="CHEBI:29105"/>
        <note>catalytic</note>
    </ligand>
</feature>
<keyword evidence="2 9" id="KW-0690">Ribosome biogenesis</keyword>
<sequence length="154" mass="17887">MGFEIDWLQEHETKKIPEPLLQILDECLQYTGQVINNETGEFSVSFVDEQRIQEINREYRGKDKPTDVISFALNDDLDDIEEIEVLSYHLGDIVICVDIAEKQANDYGHSFERELCFLAVHGLLHLLGYNHETDEQEQVMFAVQEKVMKDRGLI</sequence>
<keyword evidence="9" id="KW-0963">Cytoplasm</keyword>
<protein>
    <recommendedName>
        <fullName evidence="9">Endoribonuclease YbeY</fullName>
        <ecNumber evidence="9">3.1.-.-</ecNumber>
    </recommendedName>
</protein>
<feature type="binding site" evidence="9">
    <location>
        <position position="131"/>
    </location>
    <ligand>
        <name>Zn(2+)</name>
        <dbReference type="ChEBI" id="CHEBI:29105"/>
        <note>catalytic</note>
    </ligand>
</feature>
<name>A0A1E5G077_9FIRM</name>
<gene>
    <name evidence="9" type="primary">ybeY</name>
    <name evidence="10" type="ORF">BHF68_08635</name>
</gene>
<evidence type="ECO:0000256" key="9">
    <source>
        <dbReference type="HAMAP-Rule" id="MF_00009"/>
    </source>
</evidence>
<organism evidence="10 11">
    <name type="scientific">Desulfuribacillus alkaliarsenatis</name>
    <dbReference type="NCBI Taxonomy" id="766136"/>
    <lineage>
        <taxon>Bacteria</taxon>
        <taxon>Bacillati</taxon>
        <taxon>Bacillota</taxon>
        <taxon>Desulfuribacillia</taxon>
        <taxon>Desulfuribacillales</taxon>
        <taxon>Desulfuribacillaceae</taxon>
        <taxon>Desulfuribacillus</taxon>
    </lineage>
</organism>
<keyword evidence="6 9" id="KW-0255">Endonuclease</keyword>
<evidence type="ECO:0000256" key="6">
    <source>
        <dbReference type="ARBA" id="ARBA00022759"/>
    </source>
</evidence>
<evidence type="ECO:0000256" key="2">
    <source>
        <dbReference type="ARBA" id="ARBA00022517"/>
    </source>
</evidence>
<comment type="similarity">
    <text evidence="1 9">Belongs to the endoribonuclease YbeY family.</text>
</comment>
<evidence type="ECO:0000313" key="10">
    <source>
        <dbReference type="EMBL" id="OEF96222.1"/>
    </source>
</evidence>
<accession>A0A1E5G077</accession>
<dbReference type="GO" id="GO:0004521">
    <property type="term" value="F:RNA endonuclease activity"/>
    <property type="evidence" value="ECO:0007669"/>
    <property type="project" value="UniProtKB-UniRule"/>
</dbReference>
<keyword evidence="4 9" id="KW-0540">Nuclease</keyword>
<comment type="cofactor">
    <cofactor evidence="9">
        <name>Zn(2+)</name>
        <dbReference type="ChEBI" id="CHEBI:29105"/>
    </cofactor>
    <text evidence="9">Binds 1 zinc ion.</text>
</comment>
<evidence type="ECO:0000313" key="11">
    <source>
        <dbReference type="Proteomes" id="UP000094296"/>
    </source>
</evidence>
<comment type="caution">
    <text evidence="10">The sequence shown here is derived from an EMBL/GenBank/DDBJ whole genome shotgun (WGS) entry which is preliminary data.</text>
</comment>
<dbReference type="PANTHER" id="PTHR46986:SF1">
    <property type="entry name" value="ENDORIBONUCLEASE YBEY, CHLOROPLASTIC"/>
    <property type="match status" value="1"/>
</dbReference>
<evidence type="ECO:0000256" key="8">
    <source>
        <dbReference type="ARBA" id="ARBA00022833"/>
    </source>
</evidence>
<keyword evidence="3 9" id="KW-0698">rRNA processing</keyword>
<dbReference type="InterPro" id="IPR002036">
    <property type="entry name" value="YbeY"/>
</dbReference>
<keyword evidence="8 9" id="KW-0862">Zinc</keyword>
<dbReference type="Proteomes" id="UP000094296">
    <property type="component" value="Unassembled WGS sequence"/>
</dbReference>
<keyword evidence="11" id="KW-1185">Reference proteome</keyword>
<dbReference type="PANTHER" id="PTHR46986">
    <property type="entry name" value="ENDORIBONUCLEASE YBEY, CHLOROPLASTIC"/>
    <property type="match status" value="1"/>
</dbReference>
<dbReference type="AlphaFoldDB" id="A0A1E5G077"/>
<evidence type="ECO:0000256" key="4">
    <source>
        <dbReference type="ARBA" id="ARBA00022722"/>
    </source>
</evidence>
<dbReference type="GO" id="GO:0004222">
    <property type="term" value="F:metalloendopeptidase activity"/>
    <property type="evidence" value="ECO:0007669"/>
    <property type="project" value="InterPro"/>
</dbReference>
<evidence type="ECO:0000256" key="3">
    <source>
        <dbReference type="ARBA" id="ARBA00022552"/>
    </source>
</evidence>
<dbReference type="InterPro" id="IPR023091">
    <property type="entry name" value="MetalPrtase_cat_dom_sf_prd"/>
</dbReference>
<dbReference type="EMBL" id="MIJE01000032">
    <property type="protein sequence ID" value="OEF96222.1"/>
    <property type="molecule type" value="Genomic_DNA"/>
</dbReference>
<evidence type="ECO:0000256" key="7">
    <source>
        <dbReference type="ARBA" id="ARBA00022801"/>
    </source>
</evidence>
<dbReference type="GO" id="GO:0006364">
    <property type="term" value="P:rRNA processing"/>
    <property type="evidence" value="ECO:0007669"/>
    <property type="project" value="UniProtKB-UniRule"/>
</dbReference>
<keyword evidence="7 9" id="KW-0378">Hydrolase</keyword>
<dbReference type="PROSITE" id="PS01306">
    <property type="entry name" value="UPF0054"/>
    <property type="match status" value="1"/>
</dbReference>
<dbReference type="Pfam" id="PF02130">
    <property type="entry name" value="YbeY"/>
    <property type="match status" value="1"/>
</dbReference>
<dbReference type="SUPFAM" id="SSF55486">
    <property type="entry name" value="Metalloproteases ('zincins'), catalytic domain"/>
    <property type="match status" value="1"/>
</dbReference>
<dbReference type="STRING" id="766136.BHF68_08635"/>
<keyword evidence="5 9" id="KW-0479">Metal-binding</keyword>
<dbReference type="GO" id="GO:0008270">
    <property type="term" value="F:zinc ion binding"/>
    <property type="evidence" value="ECO:0007669"/>
    <property type="project" value="UniProtKB-UniRule"/>
</dbReference>
<reference evidence="10 11" key="1">
    <citation type="submission" date="2016-09" db="EMBL/GenBank/DDBJ databases">
        <title>Draft genome sequence for the type strain of Desulfuribacillus alkaliarsenatis AHT28, an obligately anaerobic, sulfidogenic bacterium isolated from Russian soda lake sediments.</title>
        <authorList>
            <person name="Abin C.A."/>
            <person name="Hollibaugh J.T."/>
        </authorList>
    </citation>
    <scope>NUCLEOTIDE SEQUENCE [LARGE SCALE GENOMIC DNA]</scope>
    <source>
        <strain evidence="10 11">AHT28</strain>
    </source>
</reference>
<dbReference type="OrthoDB" id="9807740at2"/>
<dbReference type="NCBIfam" id="TIGR00043">
    <property type="entry name" value="rRNA maturation RNase YbeY"/>
    <property type="match status" value="1"/>
</dbReference>
<proteinExistence type="inferred from homology"/>
<feature type="binding site" evidence="9">
    <location>
        <position position="121"/>
    </location>
    <ligand>
        <name>Zn(2+)</name>
        <dbReference type="ChEBI" id="CHEBI:29105"/>
        <note>catalytic</note>
    </ligand>
</feature>
<dbReference type="GO" id="GO:0005737">
    <property type="term" value="C:cytoplasm"/>
    <property type="evidence" value="ECO:0007669"/>
    <property type="project" value="UniProtKB-SubCell"/>
</dbReference>
<evidence type="ECO:0000256" key="5">
    <source>
        <dbReference type="ARBA" id="ARBA00022723"/>
    </source>
</evidence>
<dbReference type="InterPro" id="IPR020549">
    <property type="entry name" value="YbeY_CS"/>
</dbReference>
<dbReference type="RefSeq" id="WP_069643728.1">
    <property type="nucleotide sequence ID" value="NZ_MIJE01000032.1"/>
</dbReference>
<evidence type="ECO:0000256" key="1">
    <source>
        <dbReference type="ARBA" id="ARBA00010875"/>
    </source>
</evidence>